<dbReference type="PANTHER" id="PTHR30572">
    <property type="entry name" value="MEMBRANE COMPONENT OF TRANSPORTER-RELATED"/>
    <property type="match status" value="1"/>
</dbReference>
<evidence type="ECO:0000313" key="11">
    <source>
        <dbReference type="Proteomes" id="UP000286907"/>
    </source>
</evidence>
<reference evidence="9" key="2">
    <citation type="submission" date="2019-01" db="EMBL/GenBank/DDBJ databases">
        <title>Oenococcus sicerae UCMA17102.</title>
        <authorList>
            <person name="Cousin F.J."/>
            <person name="Le Guellec R."/>
            <person name="Cretenet M."/>
        </authorList>
    </citation>
    <scope>NUCLEOTIDE SEQUENCE</scope>
    <source>
        <strain evidence="9">UCMA17102</strain>
    </source>
</reference>
<keyword evidence="5 7" id="KW-0472">Membrane</keyword>
<organism evidence="9 12">
    <name type="scientific">Oenococcus sicerae</name>
    <dbReference type="NCBI Taxonomy" id="2203724"/>
    <lineage>
        <taxon>Bacteria</taxon>
        <taxon>Bacillati</taxon>
        <taxon>Bacillota</taxon>
        <taxon>Bacilli</taxon>
        <taxon>Lactobacillales</taxon>
        <taxon>Lactobacillaceae</taxon>
        <taxon>Oenococcus</taxon>
    </lineage>
</organism>
<dbReference type="AlphaFoldDB" id="A0AAJ1VMA0"/>
<dbReference type="GO" id="GO:0005886">
    <property type="term" value="C:plasma membrane"/>
    <property type="evidence" value="ECO:0007669"/>
    <property type="project" value="UniProtKB-SubCell"/>
</dbReference>
<protein>
    <submittedName>
        <fullName evidence="9">FtsX-like permease family protein</fullName>
    </submittedName>
</protein>
<reference evidence="10 11" key="1">
    <citation type="journal article" date="2019" name="Syst. Appl. Microbiol.">
        <title>Oenococcus sicerae sp. nov., isolated from French cider.</title>
        <authorList>
            <person name="Cousin F.J."/>
            <person name="Le Guellec R."/>
            <person name="Chagnot C."/>
            <person name="Goux D."/>
            <person name="Dalmasso M."/>
            <person name="Laplace J.M."/>
            <person name="Cretenet M."/>
        </authorList>
    </citation>
    <scope>NUCLEOTIDE SEQUENCE [LARGE SCALE GENOMIC DNA]</scope>
    <source>
        <strain evidence="10 11">UCMA 15228</strain>
    </source>
</reference>
<dbReference type="Proteomes" id="UP000286907">
    <property type="component" value="Chromosome"/>
</dbReference>
<feature type="compositionally biased region" description="Low complexity" evidence="6">
    <location>
        <begin position="406"/>
        <end position="432"/>
    </location>
</feature>
<dbReference type="EMBL" id="CP029684">
    <property type="protein sequence ID" value="QAS69913.1"/>
    <property type="molecule type" value="Genomic_DNA"/>
</dbReference>
<evidence type="ECO:0000256" key="6">
    <source>
        <dbReference type="SAM" id="MobiDB-lite"/>
    </source>
</evidence>
<feature type="region of interest" description="Disordered" evidence="6">
    <location>
        <begin position="125"/>
        <end position="153"/>
    </location>
</feature>
<evidence type="ECO:0000259" key="8">
    <source>
        <dbReference type="Pfam" id="PF02687"/>
    </source>
</evidence>
<keyword evidence="2" id="KW-1003">Cell membrane</keyword>
<accession>A0AAJ1VMA0</accession>
<feature type="transmembrane region" description="Helical" evidence="7">
    <location>
        <begin position="350"/>
        <end position="376"/>
    </location>
</feature>
<feature type="compositionally biased region" description="Gly residues" evidence="6">
    <location>
        <begin position="396"/>
        <end position="405"/>
    </location>
</feature>
<keyword evidence="11" id="KW-1185">Reference proteome</keyword>
<evidence type="ECO:0000256" key="5">
    <source>
        <dbReference type="ARBA" id="ARBA00023136"/>
    </source>
</evidence>
<reference evidence="10" key="3">
    <citation type="submission" date="2020-01" db="EMBL/GenBank/DDBJ databases">
        <authorList>
            <person name="Cousin F.J."/>
            <person name="Le Guellec R."/>
            <person name="Cretenet M."/>
        </authorList>
    </citation>
    <scope>NUCLEOTIDE SEQUENCE</scope>
    <source>
        <strain evidence="10">UCMA 15228</strain>
    </source>
</reference>
<feature type="domain" description="ABC3 transporter permease C-terminal" evidence="8">
    <location>
        <begin position="310"/>
        <end position="385"/>
    </location>
</feature>
<feature type="compositionally biased region" description="Polar residues" evidence="6">
    <location>
        <begin position="137"/>
        <end position="153"/>
    </location>
</feature>
<name>A0AAJ1VMA0_9LACO</name>
<evidence type="ECO:0000256" key="4">
    <source>
        <dbReference type="ARBA" id="ARBA00022989"/>
    </source>
</evidence>
<keyword evidence="3 7" id="KW-0812">Transmembrane</keyword>
<sequence>MDFIKRAFLYLRRKIGRSLLLTLVITAIMTFVLAGLIIQNAAISAVNNTKNSVGTTVTLSANRQKLFQQNRKSSSSTSGGFTSINQTIISQKTAEKLANLSNVSAYQMTSTADVTASSFTVVKSSSSTSGQGGFPGRTQSSQSGNTSISGVSTTAADSNFKDKNYVIKKGRGIKTSDKNTNNVIVEKTLAANNSIKVGSTISVKNSDSKIVKLNVVGIYQAKASTSGSDPMAADPSNTIYASYTLASSLSGNSGNVSGVTYTLTNSSKEKAFVKSAKKIISSKLQLTTSDQTYELLSSSVKSIESIASKIVWIVAIAGIAILTLVLILMIRERKHEIGILMSLGEAKSKIVGQIFVETVSVLIVSLCFAGIFGNFFGNVIGKQLVSQESTSSQTLSGGGSAGGMPGNSNANNAAGNNQTNNNRSNRSTGGFNNFRSNLTGSSSLNKLSTHLTVGTLLKLGAFGLVIVGIATLLGSIPILSLKPKRILISE</sequence>
<feature type="transmembrane region" description="Helical" evidence="7">
    <location>
        <begin position="459"/>
        <end position="481"/>
    </location>
</feature>
<dbReference type="InterPro" id="IPR050250">
    <property type="entry name" value="Macrolide_Exporter_MacB"/>
</dbReference>
<evidence type="ECO:0000256" key="7">
    <source>
        <dbReference type="SAM" id="Phobius"/>
    </source>
</evidence>
<proteinExistence type="predicted"/>
<feature type="transmembrane region" description="Helical" evidence="7">
    <location>
        <begin position="310"/>
        <end position="330"/>
    </location>
</feature>
<evidence type="ECO:0000256" key="3">
    <source>
        <dbReference type="ARBA" id="ARBA00022692"/>
    </source>
</evidence>
<dbReference type="InterPro" id="IPR003838">
    <property type="entry name" value="ABC3_permease_C"/>
</dbReference>
<evidence type="ECO:0000256" key="2">
    <source>
        <dbReference type="ARBA" id="ARBA00022475"/>
    </source>
</evidence>
<feature type="region of interest" description="Disordered" evidence="6">
    <location>
        <begin position="391"/>
        <end position="432"/>
    </location>
</feature>
<dbReference type="GO" id="GO:0022857">
    <property type="term" value="F:transmembrane transporter activity"/>
    <property type="evidence" value="ECO:0007669"/>
    <property type="project" value="TreeGrafter"/>
</dbReference>
<dbReference type="RefSeq" id="WP_128686387.1">
    <property type="nucleotide sequence ID" value="NZ_CP029684.2"/>
</dbReference>
<evidence type="ECO:0000256" key="1">
    <source>
        <dbReference type="ARBA" id="ARBA00004651"/>
    </source>
</evidence>
<dbReference type="PANTHER" id="PTHR30572:SF9">
    <property type="entry name" value="ABC TRANSPORTER PERMEASE PROTEIN"/>
    <property type="match status" value="1"/>
</dbReference>
<evidence type="ECO:0000313" key="12">
    <source>
        <dbReference type="Proteomes" id="UP001167919"/>
    </source>
</evidence>
<evidence type="ECO:0000313" key="10">
    <source>
        <dbReference type="EMBL" id="QAS69913.1"/>
    </source>
</evidence>
<dbReference type="EMBL" id="SDWY01000002">
    <property type="protein sequence ID" value="MDN6900338.1"/>
    <property type="molecule type" value="Genomic_DNA"/>
</dbReference>
<keyword evidence="4 7" id="KW-1133">Transmembrane helix</keyword>
<evidence type="ECO:0000313" key="9">
    <source>
        <dbReference type="EMBL" id="MDN6900338.1"/>
    </source>
</evidence>
<comment type="subcellular location">
    <subcellularLocation>
        <location evidence="1">Cell membrane</location>
        <topology evidence="1">Multi-pass membrane protein</topology>
    </subcellularLocation>
</comment>
<dbReference type="Proteomes" id="UP001167919">
    <property type="component" value="Unassembled WGS sequence"/>
</dbReference>
<feature type="transmembrane region" description="Helical" evidence="7">
    <location>
        <begin position="20"/>
        <end position="38"/>
    </location>
</feature>
<gene>
    <name evidence="10" type="ORF">DLJ48_04930</name>
    <name evidence="9" type="ORF">EVC35_04865</name>
</gene>
<dbReference type="Pfam" id="PF02687">
    <property type="entry name" value="FtsX"/>
    <property type="match status" value="1"/>
</dbReference>